<dbReference type="InterPro" id="IPR010310">
    <property type="entry name" value="T7SS_ESAT-6-like"/>
</dbReference>
<dbReference type="Pfam" id="PF06013">
    <property type="entry name" value="WXG100"/>
    <property type="match status" value="1"/>
</dbReference>
<dbReference type="SUPFAM" id="SSF140453">
    <property type="entry name" value="EsxAB dimer-like"/>
    <property type="match status" value="1"/>
</dbReference>
<evidence type="ECO:0000313" key="3">
    <source>
        <dbReference type="Proteomes" id="UP000280444"/>
    </source>
</evidence>
<name>A0A3P1SG10_9ACTO</name>
<protein>
    <recommendedName>
        <fullName evidence="1">ESAT-6-like protein</fullName>
    </recommendedName>
</protein>
<sequence>MATYTVDSELVASSAARVAASSENIRAEVAALMADLINLQSTWAGAASASFADCVTQWQATQTQVESALTAIGTQLGTAASVYADAEAQSTALFAGR</sequence>
<comment type="caution">
    <text evidence="2">The sequence shown here is derived from an EMBL/GenBank/DDBJ whole genome shotgun (WGS) entry which is preliminary data.</text>
</comment>
<keyword evidence="3" id="KW-1185">Reference proteome</keyword>
<accession>A0A3P1SG10</accession>
<comment type="similarity">
    <text evidence="1">Belongs to the WXG100 family.</text>
</comment>
<dbReference type="Proteomes" id="UP000280444">
    <property type="component" value="Unassembled WGS sequence"/>
</dbReference>
<dbReference type="InterPro" id="IPR036689">
    <property type="entry name" value="ESAT-6-like_sf"/>
</dbReference>
<evidence type="ECO:0000313" key="2">
    <source>
        <dbReference type="EMBL" id="RRC95919.1"/>
    </source>
</evidence>
<evidence type="ECO:0000256" key="1">
    <source>
        <dbReference type="RuleBase" id="RU362001"/>
    </source>
</evidence>
<reference evidence="2 3" key="1">
    <citation type="submission" date="2018-11" db="EMBL/GenBank/DDBJ databases">
        <title>Genomes From Bacteria Associated with the Canine Oral Cavity: a Test Case for Automated Genome-Based Taxonomic Assignment.</title>
        <authorList>
            <person name="Coil D.A."/>
            <person name="Jospin G."/>
            <person name="Darling A.E."/>
            <person name="Wallis C."/>
            <person name="Davis I.J."/>
            <person name="Harris S."/>
            <person name="Eisen J.A."/>
            <person name="Holcombe L.J."/>
            <person name="O'Flynn C."/>
        </authorList>
    </citation>
    <scope>NUCLEOTIDE SEQUENCE [LARGE SCALE GENOMIC DNA]</scope>
    <source>
        <strain evidence="2 3">OH770</strain>
    </source>
</reference>
<dbReference type="AlphaFoldDB" id="A0A3P1SG10"/>
<organism evidence="2 3">
    <name type="scientific">Schaalia canis</name>
    <dbReference type="NCBI Taxonomy" id="100469"/>
    <lineage>
        <taxon>Bacteria</taxon>
        <taxon>Bacillati</taxon>
        <taxon>Actinomycetota</taxon>
        <taxon>Actinomycetes</taxon>
        <taxon>Actinomycetales</taxon>
        <taxon>Actinomycetaceae</taxon>
        <taxon>Schaalia</taxon>
    </lineage>
</organism>
<dbReference type="RefSeq" id="WP_124868635.1">
    <property type="nucleotide sequence ID" value="NZ_RQZF01000002.1"/>
</dbReference>
<dbReference type="Gene3D" id="1.10.287.1060">
    <property type="entry name" value="ESAT-6-like"/>
    <property type="match status" value="1"/>
</dbReference>
<dbReference type="NCBIfam" id="TIGR03930">
    <property type="entry name" value="WXG100_ESAT6"/>
    <property type="match status" value="1"/>
</dbReference>
<gene>
    <name evidence="2" type="ORF">EII11_03450</name>
</gene>
<dbReference type="OrthoDB" id="4231069at2"/>
<proteinExistence type="inferred from homology"/>
<dbReference type="EMBL" id="RQZF01000002">
    <property type="protein sequence ID" value="RRC95919.1"/>
    <property type="molecule type" value="Genomic_DNA"/>
</dbReference>